<dbReference type="Pfam" id="PF13458">
    <property type="entry name" value="Peripla_BP_6"/>
    <property type="match status" value="1"/>
</dbReference>
<dbReference type="AlphaFoldDB" id="A0A0F9UTE4"/>
<feature type="region of interest" description="Disordered" evidence="2">
    <location>
        <begin position="1"/>
        <end position="29"/>
    </location>
</feature>
<evidence type="ECO:0000259" key="3">
    <source>
        <dbReference type="Pfam" id="PF13458"/>
    </source>
</evidence>
<gene>
    <name evidence="4" type="ORF">LCGC14_0169230</name>
</gene>
<name>A0A0F9UTE4_9ZZZZ</name>
<dbReference type="InterPro" id="IPR028081">
    <property type="entry name" value="Leu-bd"/>
</dbReference>
<comment type="caution">
    <text evidence="4">The sequence shown here is derived from an EMBL/GenBank/DDBJ whole genome shotgun (WGS) entry which is preliminary data.</text>
</comment>
<accession>A0A0F9UTE4</accession>
<feature type="compositionally biased region" description="Polar residues" evidence="2">
    <location>
        <begin position="1"/>
        <end position="12"/>
    </location>
</feature>
<evidence type="ECO:0000313" key="4">
    <source>
        <dbReference type="EMBL" id="KKN96330.1"/>
    </source>
</evidence>
<dbReference type="SUPFAM" id="SSF53822">
    <property type="entry name" value="Periplasmic binding protein-like I"/>
    <property type="match status" value="1"/>
</dbReference>
<dbReference type="CDD" id="cd06342">
    <property type="entry name" value="PBP1_ABC_LIVBP-like"/>
    <property type="match status" value="1"/>
</dbReference>
<dbReference type="EMBL" id="LAZR01000065">
    <property type="protein sequence ID" value="KKN96330.1"/>
    <property type="molecule type" value="Genomic_DNA"/>
</dbReference>
<proteinExistence type="predicted"/>
<dbReference type="PANTHER" id="PTHR47151:SF2">
    <property type="entry name" value="AMINO ACID BINDING PROTEIN"/>
    <property type="match status" value="1"/>
</dbReference>
<feature type="domain" description="Leucine-binding protein" evidence="3">
    <location>
        <begin position="87"/>
        <end position="400"/>
    </location>
</feature>
<keyword evidence="1" id="KW-0732">Signal</keyword>
<dbReference type="InterPro" id="IPR028082">
    <property type="entry name" value="Peripla_BP_I"/>
</dbReference>
<reference evidence="4" key="1">
    <citation type="journal article" date="2015" name="Nature">
        <title>Complex archaea that bridge the gap between prokaryotes and eukaryotes.</title>
        <authorList>
            <person name="Spang A."/>
            <person name="Saw J.H."/>
            <person name="Jorgensen S.L."/>
            <person name="Zaremba-Niedzwiedzka K."/>
            <person name="Martijn J."/>
            <person name="Lind A.E."/>
            <person name="van Eijk R."/>
            <person name="Schleper C."/>
            <person name="Guy L."/>
            <person name="Ettema T.J."/>
        </authorList>
    </citation>
    <scope>NUCLEOTIDE SEQUENCE</scope>
</reference>
<dbReference type="PANTHER" id="PTHR47151">
    <property type="entry name" value="LEU/ILE/VAL-BINDING ABC TRANSPORTER SUBUNIT"/>
    <property type="match status" value="1"/>
</dbReference>
<dbReference type="Gene3D" id="3.40.50.2300">
    <property type="match status" value="2"/>
</dbReference>
<evidence type="ECO:0000256" key="1">
    <source>
        <dbReference type="ARBA" id="ARBA00022729"/>
    </source>
</evidence>
<protein>
    <recommendedName>
        <fullName evidence="3">Leucine-binding protein domain-containing protein</fullName>
    </recommendedName>
</protein>
<sequence length="423" mass="44465">MADSHGVSSQSIAGPIQTGFPGHSRYGASRHHDTVVDTAGSVSPSSGRSTRLAGMTRFFLTQLRYFAAFGLMGITLLPAQAQDTGEPITLGVAAPLSGSAGILGRQLADGARAAAAKPADGQTVEVVEADTKCSAEGGKQAAESFVAMNVSVATGFLCADAIEAALPILTEAGIPTIDVGVRANRLTDRRERTGFLVWRVAPRSDKEAAAAASYLATHWKAEPFGLLEDGSIAARALSDAVRRLLADRGMKPQTIDNYRPAEEKQFGLVRRLERTGVSRFFIAGDRPDVAIIARDAAEIGLALDIVGGEALFDETSDDVPLPEGIVAVAPRTHFPELRDGAPDEGPMAGPQGYFGPAYAATQIAVAAVGQSRETGRPIAEILGDEAFQTVLGPIRFDAKGDSDLDLYRVFEWRGNGFVDETGG</sequence>
<evidence type="ECO:0000256" key="2">
    <source>
        <dbReference type="SAM" id="MobiDB-lite"/>
    </source>
</evidence>
<organism evidence="4">
    <name type="scientific">marine sediment metagenome</name>
    <dbReference type="NCBI Taxonomy" id="412755"/>
    <lineage>
        <taxon>unclassified sequences</taxon>
        <taxon>metagenomes</taxon>
        <taxon>ecological metagenomes</taxon>
    </lineage>
</organism>